<dbReference type="GO" id="GO:0016787">
    <property type="term" value="F:hydrolase activity"/>
    <property type="evidence" value="ECO:0007669"/>
    <property type="project" value="UniProtKB-KW"/>
</dbReference>
<keyword evidence="1" id="KW-0378">Hydrolase</keyword>
<dbReference type="InterPro" id="IPR005754">
    <property type="entry name" value="Sortase"/>
</dbReference>
<dbReference type="OrthoDB" id="165822at2"/>
<keyword evidence="4" id="KW-1185">Reference proteome</keyword>
<accession>A0A101XQF9</accession>
<name>A0A101XQF9_9BACL</name>
<dbReference type="EMBL" id="LPVJ01000042">
    <property type="protein sequence ID" value="KUO95668.1"/>
    <property type="molecule type" value="Genomic_DNA"/>
</dbReference>
<proteinExistence type="predicted"/>
<reference evidence="3 4" key="1">
    <citation type="submission" date="2015-12" db="EMBL/GenBank/DDBJ databases">
        <title>Draft genome sequence of Acidibacillus ferrooxidans ITV001, isolated from a chalcopyrite acid mine drainage site in Brazil.</title>
        <authorList>
            <person name="Dall'Agnol H."/>
            <person name="Nancucheo I."/>
            <person name="Johnson B."/>
            <person name="Oliveira R."/>
            <person name="Leite L."/>
            <person name="Pylro V."/>
            <person name="Nunes G.L."/>
            <person name="Tzotzos G."/>
            <person name="Fernandes G.R."/>
            <person name="Dutra J."/>
            <person name="Orellana S.C."/>
            <person name="Oliveira G."/>
        </authorList>
    </citation>
    <scope>NUCLEOTIDE SEQUENCE [LARGE SCALE GENOMIC DNA]</scope>
    <source>
        <strain evidence="4">ITV01</strain>
    </source>
</reference>
<dbReference type="Pfam" id="PF04203">
    <property type="entry name" value="Sortase"/>
    <property type="match status" value="1"/>
</dbReference>
<dbReference type="Gene3D" id="2.40.260.10">
    <property type="entry name" value="Sortase"/>
    <property type="match status" value="1"/>
</dbReference>
<evidence type="ECO:0008006" key="5">
    <source>
        <dbReference type="Google" id="ProtNLM"/>
    </source>
</evidence>
<dbReference type="RefSeq" id="WP_067716549.1">
    <property type="nucleotide sequence ID" value="NZ_LPVJ01000042.1"/>
</dbReference>
<sequence>MNTRAIMRLAGASLIVIGAGWLAQIPLWFANARVAGQSQLRQEDQILAHQASPASLAPSSMVYTPQNTSAGLQFMPLSDVVAPREPTPAPGKGIGLIQIPALSLIAPIVQGTADVDLERAVGHLPGSALPGQIGRGILAAHNATWFRHIDRLRTGDLLTVTTTYGQFVYRIIAHHIVRTGTALANSATPEIVLETCYPLGALYLTPYRYLVEAQLVSGKLFHQSPPIARKIPGNITWQPVVPAALWREGLTLATNPIPMGSLTYSGSPSIVWSESNSPLAAANAFEELFAGWLHASALKQHAWLSAMGTKALGINPFWGASLHRVSYASSFQVNLRVAGSHLIQATANVTALVNGRRYDIRMSAIPASGGHLKLQTIDTHYGG</sequence>
<comment type="caution">
    <text evidence="3">The sequence shown here is derived from an EMBL/GenBank/DDBJ whole genome shotgun (WGS) entry which is preliminary data.</text>
</comment>
<protein>
    <recommendedName>
        <fullName evidence="5">Sortase</fullName>
    </recommendedName>
</protein>
<evidence type="ECO:0000256" key="2">
    <source>
        <dbReference type="PIRSR" id="PIRSR605754-1"/>
    </source>
</evidence>
<organism evidence="3 4">
    <name type="scientific">Ferroacidibacillus organovorans</name>
    <dbReference type="NCBI Taxonomy" id="1765683"/>
    <lineage>
        <taxon>Bacteria</taxon>
        <taxon>Bacillati</taxon>
        <taxon>Bacillota</taxon>
        <taxon>Bacilli</taxon>
        <taxon>Bacillales</taxon>
        <taxon>Alicyclobacillaceae</taxon>
        <taxon>Ferroacidibacillus</taxon>
    </lineage>
</organism>
<evidence type="ECO:0000256" key="1">
    <source>
        <dbReference type="ARBA" id="ARBA00022801"/>
    </source>
</evidence>
<evidence type="ECO:0000313" key="3">
    <source>
        <dbReference type="EMBL" id="KUO95668.1"/>
    </source>
</evidence>
<dbReference type="AlphaFoldDB" id="A0A101XQF9"/>
<evidence type="ECO:0000313" key="4">
    <source>
        <dbReference type="Proteomes" id="UP000053557"/>
    </source>
</evidence>
<feature type="active site" description="Proton donor/acceptor" evidence="2">
    <location>
        <position position="141"/>
    </location>
</feature>
<dbReference type="Proteomes" id="UP000053557">
    <property type="component" value="Unassembled WGS sequence"/>
</dbReference>
<dbReference type="InterPro" id="IPR041999">
    <property type="entry name" value="Sortase_D_1"/>
</dbReference>
<gene>
    <name evidence="3" type="ORF">ATW55_04265</name>
</gene>
<dbReference type="CDD" id="cd05828">
    <property type="entry name" value="Sortase_D_1"/>
    <property type="match status" value="1"/>
</dbReference>
<dbReference type="InterPro" id="IPR023365">
    <property type="entry name" value="Sortase_dom-sf"/>
</dbReference>
<dbReference type="SUPFAM" id="SSF63817">
    <property type="entry name" value="Sortase"/>
    <property type="match status" value="1"/>
</dbReference>
<feature type="active site" description="Acyl-thioester intermediate" evidence="2">
    <location>
        <position position="196"/>
    </location>
</feature>
<dbReference type="NCBIfam" id="TIGR01076">
    <property type="entry name" value="sortase_fam"/>
    <property type="match status" value="1"/>
</dbReference>